<dbReference type="PANTHER" id="PTHR10584:SF166">
    <property type="entry name" value="RIBOKINASE"/>
    <property type="match status" value="1"/>
</dbReference>
<dbReference type="EMBL" id="STFG01000028">
    <property type="protein sequence ID" value="THT97469.1"/>
    <property type="molecule type" value="Genomic_DNA"/>
</dbReference>
<dbReference type="GO" id="GO:0006796">
    <property type="term" value="P:phosphate-containing compound metabolic process"/>
    <property type="evidence" value="ECO:0007669"/>
    <property type="project" value="UniProtKB-ARBA"/>
</dbReference>
<evidence type="ECO:0000259" key="3">
    <source>
        <dbReference type="Pfam" id="PF00294"/>
    </source>
</evidence>
<dbReference type="InterPro" id="IPR002139">
    <property type="entry name" value="Ribo/fructo_kinase"/>
</dbReference>
<dbReference type="PRINTS" id="PR00990">
    <property type="entry name" value="RIBOKINASE"/>
</dbReference>
<feature type="domain" description="Carbohydrate kinase PfkB" evidence="3">
    <location>
        <begin position="14"/>
        <end position="309"/>
    </location>
</feature>
<reference evidence="4 5" key="1">
    <citation type="journal article" date="2015" name="Antonie Van Leeuwenhoek">
        <title>Lampropedia puyangensis sp. nov., isolated from symptomatic bark of Populus ? euramericana canker and emended description of Lampropedia hyalina (Ehrenberg 1832) Lee et al. 2004.</title>
        <authorList>
            <person name="Li Y."/>
            <person name="Wang T."/>
            <person name="Piao C.G."/>
            <person name="Wang L.F."/>
            <person name="Tian G.Z."/>
            <person name="Zhu T.H."/>
            <person name="Guo M.W."/>
        </authorList>
    </citation>
    <scope>NUCLEOTIDE SEQUENCE [LARGE SCALE GENOMIC DNA]</scope>
    <source>
        <strain evidence="4 5">2-bin</strain>
    </source>
</reference>
<accession>A0A4S8ERH1</accession>
<gene>
    <name evidence="4" type="ORF">E9531_15950</name>
</gene>
<dbReference type="OrthoDB" id="9795789at2"/>
<sequence>MPHLSDVSLQRFFVIGSFVQAHCWTVSKLPGCDESQQATEYIHEHAGKGLAVALGAHRLGAQVDLLMAVGSDAAGHAVLHQLTQEGLATAHIHRLGTYSGQGCGLISKENQTSVSVFPGANALLATEQLQQAIPLLKKAAVIYAQLEVPQDLVSQAFSCARRWGVTTILNPSPWPTTICDGLLACTQILIVNQCEARALLLTLGLLTQKPLDTLPAPLLQQLWRNWPGQWLVITLGQHGVVAYSRDNAVLRLHGHTVQAIQPIGAGDAFSAGLCACLAQNLSMAQALAIANACGALAASRKGILTSLPHKTEVNTFLSQAHPQK</sequence>
<keyword evidence="1" id="KW-0808">Transferase</keyword>
<evidence type="ECO:0000313" key="5">
    <source>
        <dbReference type="Proteomes" id="UP000308917"/>
    </source>
</evidence>
<evidence type="ECO:0000256" key="1">
    <source>
        <dbReference type="ARBA" id="ARBA00022679"/>
    </source>
</evidence>
<comment type="caution">
    <text evidence="4">The sequence shown here is derived from an EMBL/GenBank/DDBJ whole genome shotgun (WGS) entry which is preliminary data.</text>
</comment>
<organism evidence="4 5">
    <name type="scientific">Lampropedia puyangensis</name>
    <dbReference type="NCBI Taxonomy" id="1330072"/>
    <lineage>
        <taxon>Bacteria</taxon>
        <taxon>Pseudomonadati</taxon>
        <taxon>Pseudomonadota</taxon>
        <taxon>Betaproteobacteria</taxon>
        <taxon>Burkholderiales</taxon>
        <taxon>Comamonadaceae</taxon>
        <taxon>Lampropedia</taxon>
    </lineage>
</organism>
<dbReference type="AlphaFoldDB" id="A0A4S8ERH1"/>
<dbReference type="RefSeq" id="WP_136574765.1">
    <property type="nucleotide sequence ID" value="NZ_STFG01000028.1"/>
</dbReference>
<dbReference type="Proteomes" id="UP000308917">
    <property type="component" value="Unassembled WGS sequence"/>
</dbReference>
<protein>
    <recommendedName>
        <fullName evidence="3">Carbohydrate kinase PfkB domain-containing protein</fullName>
    </recommendedName>
</protein>
<keyword evidence="5" id="KW-1185">Reference proteome</keyword>
<dbReference type="InterPro" id="IPR029056">
    <property type="entry name" value="Ribokinase-like"/>
</dbReference>
<name>A0A4S8ERH1_9BURK</name>
<dbReference type="Pfam" id="PF00294">
    <property type="entry name" value="PfkB"/>
    <property type="match status" value="1"/>
</dbReference>
<evidence type="ECO:0000256" key="2">
    <source>
        <dbReference type="ARBA" id="ARBA00022777"/>
    </source>
</evidence>
<dbReference type="GO" id="GO:0016301">
    <property type="term" value="F:kinase activity"/>
    <property type="evidence" value="ECO:0007669"/>
    <property type="project" value="UniProtKB-KW"/>
</dbReference>
<proteinExistence type="predicted"/>
<dbReference type="SUPFAM" id="SSF53613">
    <property type="entry name" value="Ribokinase-like"/>
    <property type="match status" value="1"/>
</dbReference>
<dbReference type="PANTHER" id="PTHR10584">
    <property type="entry name" value="SUGAR KINASE"/>
    <property type="match status" value="1"/>
</dbReference>
<evidence type="ECO:0000313" key="4">
    <source>
        <dbReference type="EMBL" id="THT97469.1"/>
    </source>
</evidence>
<dbReference type="InterPro" id="IPR011611">
    <property type="entry name" value="PfkB_dom"/>
</dbReference>
<keyword evidence="2" id="KW-0418">Kinase</keyword>
<dbReference type="Gene3D" id="3.40.1190.20">
    <property type="match status" value="1"/>
</dbReference>